<feature type="domain" description="Histidine kinase" evidence="9">
    <location>
        <begin position="191"/>
        <end position="399"/>
    </location>
</feature>
<reference evidence="10 11" key="1">
    <citation type="journal article" date="2014" name="Int. J. Syst. Evol. Microbiol.">
        <title>Nocardioides zeae sp. nov., isolated from the stem of Zea mays.</title>
        <authorList>
            <person name="Glaeser S.P."/>
            <person name="McInroy J.A."/>
            <person name="Busse H.J."/>
            <person name="Kampfer P."/>
        </authorList>
    </citation>
    <scope>NUCLEOTIDE SEQUENCE [LARGE SCALE GENOMIC DNA]</scope>
    <source>
        <strain evidence="10 11">JCM 30728</strain>
    </source>
</reference>
<comment type="subcellular location">
    <subcellularLocation>
        <location evidence="2">Cell membrane</location>
    </subcellularLocation>
</comment>
<dbReference type="SMART" id="SM00388">
    <property type="entry name" value="HisKA"/>
    <property type="match status" value="1"/>
</dbReference>
<dbReference type="InterPro" id="IPR003594">
    <property type="entry name" value="HATPase_dom"/>
</dbReference>
<evidence type="ECO:0000313" key="11">
    <source>
        <dbReference type="Proteomes" id="UP000468687"/>
    </source>
</evidence>
<comment type="catalytic activity">
    <reaction evidence="1">
        <text>ATP + protein L-histidine = ADP + protein N-phospho-L-histidine.</text>
        <dbReference type="EC" id="2.7.13.3"/>
    </reaction>
</comment>
<dbReference type="GO" id="GO:0007234">
    <property type="term" value="P:osmosensory signaling via phosphorelay pathway"/>
    <property type="evidence" value="ECO:0007669"/>
    <property type="project" value="TreeGrafter"/>
</dbReference>
<evidence type="ECO:0000256" key="4">
    <source>
        <dbReference type="ARBA" id="ARBA00022553"/>
    </source>
</evidence>
<dbReference type="InterPro" id="IPR036097">
    <property type="entry name" value="HisK_dim/P_sf"/>
</dbReference>
<dbReference type="Gene3D" id="1.10.287.130">
    <property type="match status" value="1"/>
</dbReference>
<dbReference type="GO" id="GO:0030295">
    <property type="term" value="F:protein kinase activator activity"/>
    <property type="evidence" value="ECO:0007669"/>
    <property type="project" value="TreeGrafter"/>
</dbReference>
<dbReference type="EC" id="2.7.13.3" evidence="3"/>
<dbReference type="PANTHER" id="PTHR42878:SF15">
    <property type="entry name" value="BACTERIOPHYTOCHROME"/>
    <property type="match status" value="1"/>
</dbReference>
<dbReference type="InterPro" id="IPR005467">
    <property type="entry name" value="His_kinase_dom"/>
</dbReference>
<evidence type="ECO:0000313" key="10">
    <source>
        <dbReference type="EMBL" id="NEN79638.1"/>
    </source>
</evidence>
<dbReference type="Proteomes" id="UP000468687">
    <property type="component" value="Unassembled WGS sequence"/>
</dbReference>
<dbReference type="InterPro" id="IPR003661">
    <property type="entry name" value="HisK_dim/P_dom"/>
</dbReference>
<dbReference type="SUPFAM" id="SSF55781">
    <property type="entry name" value="GAF domain-like"/>
    <property type="match status" value="1"/>
</dbReference>
<proteinExistence type="predicted"/>
<keyword evidence="11" id="KW-1185">Reference proteome</keyword>
<accession>A0A6P0HLT5</accession>
<dbReference type="EMBL" id="JAAGXA010000011">
    <property type="protein sequence ID" value="NEN79638.1"/>
    <property type="molecule type" value="Genomic_DNA"/>
</dbReference>
<dbReference type="Gene3D" id="3.30.565.10">
    <property type="entry name" value="Histidine kinase-like ATPase, C-terminal domain"/>
    <property type="match status" value="1"/>
</dbReference>
<evidence type="ECO:0000256" key="8">
    <source>
        <dbReference type="ARBA" id="ARBA00039401"/>
    </source>
</evidence>
<gene>
    <name evidence="10" type="ORF">G3T38_15285</name>
</gene>
<keyword evidence="5" id="KW-0808">Transferase</keyword>
<keyword evidence="7" id="KW-0902">Two-component regulatory system</keyword>
<dbReference type="PRINTS" id="PR00344">
    <property type="entry name" value="BCTRLSENSOR"/>
</dbReference>
<evidence type="ECO:0000256" key="5">
    <source>
        <dbReference type="ARBA" id="ARBA00022679"/>
    </source>
</evidence>
<dbReference type="PANTHER" id="PTHR42878">
    <property type="entry name" value="TWO-COMPONENT HISTIDINE KINASE"/>
    <property type="match status" value="1"/>
</dbReference>
<dbReference type="SUPFAM" id="SSF55874">
    <property type="entry name" value="ATPase domain of HSP90 chaperone/DNA topoisomerase II/histidine kinase"/>
    <property type="match status" value="1"/>
</dbReference>
<dbReference type="PROSITE" id="PS50109">
    <property type="entry name" value="HIS_KIN"/>
    <property type="match status" value="1"/>
</dbReference>
<keyword evidence="4" id="KW-0597">Phosphoprotein</keyword>
<dbReference type="CDD" id="cd00082">
    <property type="entry name" value="HisKA"/>
    <property type="match status" value="1"/>
</dbReference>
<dbReference type="InterPro" id="IPR004358">
    <property type="entry name" value="Sig_transdc_His_kin-like_C"/>
</dbReference>
<dbReference type="AlphaFoldDB" id="A0A6P0HLT5"/>
<comment type="caution">
    <text evidence="10">The sequence shown here is derived from an EMBL/GenBank/DDBJ whole genome shotgun (WGS) entry which is preliminary data.</text>
</comment>
<dbReference type="Pfam" id="PF00512">
    <property type="entry name" value="HisKA"/>
    <property type="match status" value="1"/>
</dbReference>
<evidence type="ECO:0000256" key="6">
    <source>
        <dbReference type="ARBA" id="ARBA00022777"/>
    </source>
</evidence>
<dbReference type="InterPro" id="IPR029016">
    <property type="entry name" value="GAF-like_dom_sf"/>
</dbReference>
<evidence type="ECO:0000256" key="7">
    <source>
        <dbReference type="ARBA" id="ARBA00023012"/>
    </source>
</evidence>
<name>A0A6P0HLT5_9ACTN</name>
<evidence type="ECO:0000256" key="1">
    <source>
        <dbReference type="ARBA" id="ARBA00000085"/>
    </source>
</evidence>
<dbReference type="SMART" id="SM00387">
    <property type="entry name" value="HATPase_c"/>
    <property type="match status" value="1"/>
</dbReference>
<dbReference type="GO" id="GO:0000155">
    <property type="term" value="F:phosphorelay sensor kinase activity"/>
    <property type="evidence" value="ECO:0007669"/>
    <property type="project" value="InterPro"/>
</dbReference>
<keyword evidence="6 10" id="KW-0418">Kinase</keyword>
<evidence type="ECO:0000256" key="3">
    <source>
        <dbReference type="ARBA" id="ARBA00012438"/>
    </source>
</evidence>
<dbReference type="RefSeq" id="WP_163773189.1">
    <property type="nucleotide sequence ID" value="NZ_JAAGXA010000011.1"/>
</dbReference>
<dbReference type="GO" id="GO:0005886">
    <property type="term" value="C:plasma membrane"/>
    <property type="evidence" value="ECO:0007669"/>
    <property type="project" value="UniProtKB-SubCell"/>
</dbReference>
<dbReference type="GO" id="GO:0000156">
    <property type="term" value="F:phosphorelay response regulator activity"/>
    <property type="evidence" value="ECO:0007669"/>
    <property type="project" value="TreeGrafter"/>
</dbReference>
<dbReference type="InterPro" id="IPR036890">
    <property type="entry name" value="HATPase_C_sf"/>
</dbReference>
<protein>
    <recommendedName>
        <fullName evidence="8">Sensor-like histidine kinase SenX3</fullName>
        <ecNumber evidence="3">2.7.13.3</ecNumber>
    </recommendedName>
</protein>
<organism evidence="10 11">
    <name type="scientific">Nocardioides zeae</name>
    <dbReference type="NCBI Taxonomy" id="1457234"/>
    <lineage>
        <taxon>Bacteria</taxon>
        <taxon>Bacillati</taxon>
        <taxon>Actinomycetota</taxon>
        <taxon>Actinomycetes</taxon>
        <taxon>Propionibacteriales</taxon>
        <taxon>Nocardioidaceae</taxon>
        <taxon>Nocardioides</taxon>
    </lineage>
</organism>
<dbReference type="Pfam" id="PF02518">
    <property type="entry name" value="HATPase_c"/>
    <property type="match status" value="1"/>
</dbReference>
<evidence type="ECO:0000259" key="9">
    <source>
        <dbReference type="PROSITE" id="PS50109"/>
    </source>
</evidence>
<sequence>MTEEQLRRVDDAIASYAIISDPPPKELQAVVEMAAYVARVPMATVNVITSHEQHQVAAVGFEAAVCRREDSMCAISLAIGGQIVVPDASKDARYSANPFVRGPLGDVRFYAAQPLLTPDGFAIGTLCIFDTEPRELDDDQKTALLTMADRIVDILELSRRTRALNDSLVRMEEMRDELVRSNEHLAAFAGQVSHDLRNPLSTVAMSLYLLQEELEDDDEPTGVRTVERALRGTRRMQTLIEDLLAFARVGGTLRREDVHLAAEVPMLLADLAGALGGADVTLRDLPTVCGDATQLRAVLQNLVANAAKFTRPGQAAEIEISGRRSGEGWRIEVADRGIGIGAEDAERVFEPLVRLDEGADGSGIGLATCRRVVQAHGGRIGIEPREGGGTVAWVWLPDA</sequence>
<dbReference type="Gene3D" id="3.30.450.40">
    <property type="match status" value="1"/>
</dbReference>
<evidence type="ECO:0000256" key="2">
    <source>
        <dbReference type="ARBA" id="ARBA00004236"/>
    </source>
</evidence>
<dbReference type="InterPro" id="IPR050351">
    <property type="entry name" value="BphY/WalK/GraS-like"/>
</dbReference>
<dbReference type="SUPFAM" id="SSF47384">
    <property type="entry name" value="Homodimeric domain of signal transducing histidine kinase"/>
    <property type="match status" value="1"/>
</dbReference>